<evidence type="ECO:0000313" key="3">
    <source>
        <dbReference type="Proteomes" id="UP000523000"/>
    </source>
</evidence>
<keyword evidence="3" id="KW-1185">Reference proteome</keyword>
<comment type="caution">
    <text evidence="2">The sequence shown here is derived from an EMBL/GenBank/DDBJ whole genome shotgun (WGS) entry which is preliminary data.</text>
</comment>
<gene>
    <name evidence="2" type="ORF">E9229_001190</name>
</gene>
<keyword evidence="1" id="KW-0732">Signal</keyword>
<feature type="chain" id="PRO_5039211266" description="Lipoprotein" evidence="1">
    <location>
        <begin position="27"/>
        <end position="138"/>
    </location>
</feature>
<evidence type="ECO:0000313" key="2">
    <source>
        <dbReference type="EMBL" id="MBB2994999.1"/>
    </source>
</evidence>
<dbReference type="PROSITE" id="PS51257">
    <property type="entry name" value="PROKAR_LIPOPROTEIN"/>
    <property type="match status" value="1"/>
</dbReference>
<reference evidence="2 3" key="1">
    <citation type="submission" date="2020-08" db="EMBL/GenBank/DDBJ databases">
        <title>Sequencing the genomes of 1000 actinobacteria strains.</title>
        <authorList>
            <person name="Klenk H.-P."/>
        </authorList>
    </citation>
    <scope>NUCLEOTIDE SEQUENCE [LARGE SCALE GENOMIC DNA]</scope>
    <source>
        <strain evidence="2 3">DSM 22826</strain>
    </source>
</reference>
<evidence type="ECO:0000256" key="1">
    <source>
        <dbReference type="SAM" id="SignalP"/>
    </source>
</evidence>
<dbReference type="EMBL" id="JACHVS010000001">
    <property type="protein sequence ID" value="MBB2994999.1"/>
    <property type="molecule type" value="Genomic_DNA"/>
</dbReference>
<protein>
    <recommendedName>
        <fullName evidence="4">Lipoprotein</fullName>
    </recommendedName>
</protein>
<feature type="signal peptide" evidence="1">
    <location>
        <begin position="1"/>
        <end position="26"/>
    </location>
</feature>
<accession>A0A839QFS3</accession>
<evidence type="ECO:0008006" key="4">
    <source>
        <dbReference type="Google" id="ProtNLM"/>
    </source>
</evidence>
<dbReference type="Proteomes" id="UP000523000">
    <property type="component" value="Unassembled WGS sequence"/>
</dbReference>
<sequence length="138" mass="14277">MKSRLLALVLAAVALALAGCSTEAQCGTGASSPQRAATELVAAALAGNQAEVCKLTSPGGPEEVAAEFGRLTAELKSAGADRDFTLKQVPGSEKGRWSKLELSGPGPGSPLSFDVFRNGENYTIGWLEYRQLPLPSAT</sequence>
<dbReference type="RefSeq" id="WP_183510315.1">
    <property type="nucleotide sequence ID" value="NZ_BAABGK010000020.1"/>
</dbReference>
<organism evidence="2 3">
    <name type="scientific">Paeniglutamicibacter cryotolerans</name>
    <dbReference type="NCBI Taxonomy" id="670079"/>
    <lineage>
        <taxon>Bacteria</taxon>
        <taxon>Bacillati</taxon>
        <taxon>Actinomycetota</taxon>
        <taxon>Actinomycetes</taxon>
        <taxon>Micrococcales</taxon>
        <taxon>Micrococcaceae</taxon>
        <taxon>Paeniglutamicibacter</taxon>
    </lineage>
</organism>
<dbReference type="AlphaFoldDB" id="A0A839QFS3"/>
<proteinExistence type="predicted"/>
<name>A0A839QFS3_9MICC</name>